<dbReference type="InterPro" id="IPR014710">
    <property type="entry name" value="RmlC-like_jellyroll"/>
</dbReference>
<sequence>MDSPGKIYLADQRGLDESSILRRYSTFNFEKFYSEHKEPFAEIFLLNDDSIACGKMTFFLSKQDSLQILMPITGGLDVVLNGKEYALETGQIQALNVSKGEVLEISNPYKDDVMNYLQIGISTDIFLLRHSEMLYNFSFDQDKNQLIEVISNNKLPFKLSAGIFAGQVEAIYKMQNSESKFYAFIIDGAFEVEGRLLQARDGLALWNTNEVELEALSNNAIVLVLELKPSIF</sequence>
<evidence type="ECO:0000313" key="2">
    <source>
        <dbReference type="EMBL" id="MFC4212262.1"/>
    </source>
</evidence>
<protein>
    <recommendedName>
        <fullName evidence="1">Quercetin 2,3-dioxygenase C-terminal cupin domain-containing protein</fullName>
    </recommendedName>
</protein>
<dbReference type="Proteomes" id="UP001595789">
    <property type="component" value="Unassembled WGS sequence"/>
</dbReference>
<accession>A0ABV8PD95</accession>
<proteinExistence type="predicted"/>
<dbReference type="RefSeq" id="WP_378986051.1">
    <property type="nucleotide sequence ID" value="NZ_JBHSBW010000011.1"/>
</dbReference>
<dbReference type="EMBL" id="JBHSBW010000011">
    <property type="protein sequence ID" value="MFC4212262.1"/>
    <property type="molecule type" value="Genomic_DNA"/>
</dbReference>
<reference evidence="3" key="1">
    <citation type="journal article" date="2019" name="Int. J. Syst. Evol. Microbiol.">
        <title>The Global Catalogue of Microorganisms (GCM) 10K type strain sequencing project: providing services to taxonomists for standard genome sequencing and annotation.</title>
        <authorList>
            <consortium name="The Broad Institute Genomics Platform"/>
            <consortium name="The Broad Institute Genome Sequencing Center for Infectious Disease"/>
            <person name="Wu L."/>
            <person name="Ma J."/>
        </authorList>
    </citation>
    <scope>NUCLEOTIDE SEQUENCE [LARGE SCALE GENOMIC DNA]</scope>
    <source>
        <strain evidence="3">CCM 8691</strain>
    </source>
</reference>
<organism evidence="2 3">
    <name type="scientific">Pedobacter lithocola</name>
    <dbReference type="NCBI Taxonomy" id="1908239"/>
    <lineage>
        <taxon>Bacteria</taxon>
        <taxon>Pseudomonadati</taxon>
        <taxon>Bacteroidota</taxon>
        <taxon>Sphingobacteriia</taxon>
        <taxon>Sphingobacteriales</taxon>
        <taxon>Sphingobacteriaceae</taxon>
        <taxon>Pedobacter</taxon>
    </lineage>
</organism>
<dbReference type="InterPro" id="IPR041602">
    <property type="entry name" value="Quercetinase_C"/>
</dbReference>
<gene>
    <name evidence="2" type="ORF">ACFOWA_13780</name>
</gene>
<evidence type="ECO:0000313" key="3">
    <source>
        <dbReference type="Proteomes" id="UP001595789"/>
    </source>
</evidence>
<dbReference type="InterPro" id="IPR011051">
    <property type="entry name" value="RmlC_Cupin_sf"/>
</dbReference>
<comment type="caution">
    <text evidence="2">The sequence shown here is derived from an EMBL/GenBank/DDBJ whole genome shotgun (WGS) entry which is preliminary data.</text>
</comment>
<evidence type="ECO:0000259" key="1">
    <source>
        <dbReference type="Pfam" id="PF17954"/>
    </source>
</evidence>
<dbReference type="Gene3D" id="2.60.120.10">
    <property type="entry name" value="Jelly Rolls"/>
    <property type="match status" value="2"/>
</dbReference>
<dbReference type="Pfam" id="PF17954">
    <property type="entry name" value="Pirin_C_2"/>
    <property type="match status" value="1"/>
</dbReference>
<dbReference type="SUPFAM" id="SSF51182">
    <property type="entry name" value="RmlC-like cupins"/>
    <property type="match status" value="1"/>
</dbReference>
<feature type="domain" description="Quercetin 2,3-dioxygenase C-terminal cupin" evidence="1">
    <location>
        <begin position="158"/>
        <end position="227"/>
    </location>
</feature>
<keyword evidence="3" id="KW-1185">Reference proteome</keyword>
<name>A0ABV8PD95_9SPHI</name>